<keyword evidence="3" id="KW-1185">Reference proteome</keyword>
<accession>A0AAV3NHX4</accession>
<organism evidence="2 3">
    <name type="scientific">Lithospermum erythrorhizon</name>
    <name type="common">Purple gromwell</name>
    <name type="synonym">Lithospermum officinale var. erythrorhizon</name>
    <dbReference type="NCBI Taxonomy" id="34254"/>
    <lineage>
        <taxon>Eukaryota</taxon>
        <taxon>Viridiplantae</taxon>
        <taxon>Streptophyta</taxon>
        <taxon>Embryophyta</taxon>
        <taxon>Tracheophyta</taxon>
        <taxon>Spermatophyta</taxon>
        <taxon>Magnoliopsida</taxon>
        <taxon>eudicotyledons</taxon>
        <taxon>Gunneridae</taxon>
        <taxon>Pentapetalae</taxon>
        <taxon>asterids</taxon>
        <taxon>lamiids</taxon>
        <taxon>Boraginales</taxon>
        <taxon>Boraginaceae</taxon>
        <taxon>Boraginoideae</taxon>
        <taxon>Lithospermeae</taxon>
        <taxon>Lithospermum</taxon>
    </lineage>
</organism>
<evidence type="ECO:0000313" key="3">
    <source>
        <dbReference type="Proteomes" id="UP001454036"/>
    </source>
</evidence>
<feature type="compositionally biased region" description="Acidic residues" evidence="1">
    <location>
        <begin position="41"/>
        <end position="54"/>
    </location>
</feature>
<reference evidence="2 3" key="1">
    <citation type="submission" date="2024-01" db="EMBL/GenBank/DDBJ databases">
        <title>The complete chloroplast genome sequence of Lithospermum erythrorhizon: insights into the phylogenetic relationship among Boraginaceae species and the maternal lineages of purple gromwells.</title>
        <authorList>
            <person name="Okada T."/>
            <person name="Watanabe K."/>
        </authorList>
    </citation>
    <scope>NUCLEOTIDE SEQUENCE [LARGE SCALE GENOMIC DNA]</scope>
</reference>
<protein>
    <submittedName>
        <fullName evidence="2">Uncharacterized protein</fullName>
    </submittedName>
</protein>
<feature type="region of interest" description="Disordered" evidence="1">
    <location>
        <begin position="125"/>
        <end position="149"/>
    </location>
</feature>
<name>A0AAV3NHX4_LITER</name>
<evidence type="ECO:0000313" key="2">
    <source>
        <dbReference type="EMBL" id="GAA0138676.1"/>
    </source>
</evidence>
<sequence>MVAQEDDVPEEAEETILEEVRPTVVQPDADDEWLPEHEPQGEDAQEEARESDEEDIVVVIIKRRKTTSKLKFNETEQELRTKASPRMLLSGIDETVKILRDEIGHLNGVIQSSIARKSVLETRLPSLNGEDDPDVDTSVDDSGAKPPHA</sequence>
<evidence type="ECO:0000256" key="1">
    <source>
        <dbReference type="SAM" id="MobiDB-lite"/>
    </source>
</evidence>
<dbReference type="EMBL" id="BAABME010000030">
    <property type="protein sequence ID" value="GAA0138676.1"/>
    <property type="molecule type" value="Genomic_DNA"/>
</dbReference>
<feature type="compositionally biased region" description="Acidic residues" evidence="1">
    <location>
        <begin position="129"/>
        <end position="139"/>
    </location>
</feature>
<feature type="compositionally biased region" description="Acidic residues" evidence="1">
    <location>
        <begin position="1"/>
        <end position="17"/>
    </location>
</feature>
<dbReference type="AlphaFoldDB" id="A0AAV3NHX4"/>
<comment type="caution">
    <text evidence="2">The sequence shown here is derived from an EMBL/GenBank/DDBJ whole genome shotgun (WGS) entry which is preliminary data.</text>
</comment>
<gene>
    <name evidence="2" type="ORF">LIER_00375</name>
</gene>
<dbReference type="Proteomes" id="UP001454036">
    <property type="component" value="Unassembled WGS sequence"/>
</dbReference>
<proteinExistence type="predicted"/>
<feature type="region of interest" description="Disordered" evidence="1">
    <location>
        <begin position="1"/>
        <end position="54"/>
    </location>
</feature>